<keyword evidence="4" id="KW-1185">Reference proteome</keyword>
<feature type="domain" description="BTB" evidence="2">
    <location>
        <begin position="78"/>
        <end position="143"/>
    </location>
</feature>
<dbReference type="Proteomes" id="UP000053989">
    <property type="component" value="Unassembled WGS sequence"/>
</dbReference>
<reference evidence="4" key="2">
    <citation type="submission" date="2015-01" db="EMBL/GenBank/DDBJ databases">
        <title>Evolutionary Origins and Diversification of the Mycorrhizal Mutualists.</title>
        <authorList>
            <consortium name="DOE Joint Genome Institute"/>
            <consortium name="Mycorrhizal Genomics Consortium"/>
            <person name="Kohler A."/>
            <person name="Kuo A."/>
            <person name="Nagy L.G."/>
            <person name="Floudas D."/>
            <person name="Copeland A."/>
            <person name="Barry K.W."/>
            <person name="Cichocki N."/>
            <person name="Veneault-Fourrey C."/>
            <person name="LaButti K."/>
            <person name="Lindquist E.A."/>
            <person name="Lipzen A."/>
            <person name="Lundell T."/>
            <person name="Morin E."/>
            <person name="Murat C."/>
            <person name="Riley R."/>
            <person name="Ohm R."/>
            <person name="Sun H."/>
            <person name="Tunlid A."/>
            <person name="Henrissat B."/>
            <person name="Grigoriev I.V."/>
            <person name="Hibbett D.S."/>
            <person name="Martin F."/>
        </authorList>
    </citation>
    <scope>NUCLEOTIDE SEQUENCE [LARGE SCALE GENOMIC DNA]</scope>
    <source>
        <strain evidence="4">Foug A</strain>
    </source>
</reference>
<sequence>MDMLPSSPSTSINGCDAPSNGLASPMQQRHEHPYGLPHDSDPVSSPSVSNGHSLPYNVHNEEIVQHLYQAGFQTGHYSDTILNVHQNSYRLHAIILSRSPFLAHLMSTTPPTSGQRVIYVQLDNEPEVTQEGFAIALGYLYSSISISLVRPGNARGVLAAGCLLGGMEDLCEYSYDACRQSINLDTVNEWLAFVDSIPGSDGSLSPEQTLTSVFGQYARRLRDDVFHYLVATLPNILAVNPSAVSESGPSQGKAERETLLQIFSLVPFDMFKAAVESPAFEIGSDHSRFKFAKDAIELRKKGIAQGRGAEETVVLAFGGGHMGGSAVHVTRKMRKRPLWKVHS</sequence>
<name>A0A0C2ZBM1_9AGAM</name>
<dbReference type="SUPFAM" id="SSF54695">
    <property type="entry name" value="POZ domain"/>
    <property type="match status" value="1"/>
</dbReference>
<dbReference type="EMBL" id="KN822076">
    <property type="protein sequence ID" value="KIM59223.1"/>
    <property type="molecule type" value="Genomic_DNA"/>
</dbReference>
<gene>
    <name evidence="3" type="ORF">SCLCIDRAFT_1218018</name>
</gene>
<protein>
    <recommendedName>
        <fullName evidence="2">BTB domain-containing protein</fullName>
    </recommendedName>
</protein>
<dbReference type="HOGENOM" id="CLU_044376_0_0_1"/>
<accession>A0A0C2ZBM1</accession>
<evidence type="ECO:0000259" key="2">
    <source>
        <dbReference type="PROSITE" id="PS50097"/>
    </source>
</evidence>
<dbReference type="FunCoup" id="A0A0C2ZBM1">
    <property type="interactions" value="2"/>
</dbReference>
<evidence type="ECO:0000313" key="3">
    <source>
        <dbReference type="EMBL" id="KIM59223.1"/>
    </source>
</evidence>
<dbReference type="PROSITE" id="PS50097">
    <property type="entry name" value="BTB"/>
    <property type="match status" value="1"/>
</dbReference>
<dbReference type="InterPro" id="IPR011333">
    <property type="entry name" value="SKP1/BTB/POZ_sf"/>
</dbReference>
<dbReference type="PANTHER" id="PTHR47369:SF2">
    <property type="entry name" value="BTB_POZ DOMAIN-CONTAINING PROTEIN 2"/>
    <property type="match status" value="1"/>
</dbReference>
<reference evidence="3 4" key="1">
    <citation type="submission" date="2014-04" db="EMBL/GenBank/DDBJ databases">
        <authorList>
            <consortium name="DOE Joint Genome Institute"/>
            <person name="Kuo A."/>
            <person name="Kohler A."/>
            <person name="Nagy L.G."/>
            <person name="Floudas D."/>
            <person name="Copeland A."/>
            <person name="Barry K.W."/>
            <person name="Cichocki N."/>
            <person name="Veneault-Fourrey C."/>
            <person name="LaButti K."/>
            <person name="Lindquist E.A."/>
            <person name="Lipzen A."/>
            <person name="Lundell T."/>
            <person name="Morin E."/>
            <person name="Murat C."/>
            <person name="Sun H."/>
            <person name="Tunlid A."/>
            <person name="Henrissat B."/>
            <person name="Grigoriev I.V."/>
            <person name="Hibbett D.S."/>
            <person name="Martin F."/>
            <person name="Nordberg H.P."/>
            <person name="Cantor M.N."/>
            <person name="Hua S.X."/>
        </authorList>
    </citation>
    <scope>NUCLEOTIDE SEQUENCE [LARGE SCALE GENOMIC DNA]</scope>
    <source>
        <strain evidence="3 4">Foug A</strain>
    </source>
</reference>
<dbReference type="Gene3D" id="3.30.710.10">
    <property type="entry name" value="Potassium Channel Kv1.1, Chain A"/>
    <property type="match status" value="1"/>
</dbReference>
<dbReference type="PANTHER" id="PTHR47369">
    <property type="entry name" value="BTB/POZ DOMAIN-CONTAINING PROTEIN"/>
    <property type="match status" value="1"/>
</dbReference>
<organism evidence="3 4">
    <name type="scientific">Scleroderma citrinum Foug A</name>
    <dbReference type="NCBI Taxonomy" id="1036808"/>
    <lineage>
        <taxon>Eukaryota</taxon>
        <taxon>Fungi</taxon>
        <taxon>Dikarya</taxon>
        <taxon>Basidiomycota</taxon>
        <taxon>Agaricomycotina</taxon>
        <taxon>Agaricomycetes</taxon>
        <taxon>Agaricomycetidae</taxon>
        <taxon>Boletales</taxon>
        <taxon>Sclerodermatineae</taxon>
        <taxon>Sclerodermataceae</taxon>
        <taxon>Scleroderma</taxon>
    </lineage>
</organism>
<proteinExistence type="predicted"/>
<dbReference type="OrthoDB" id="6359943at2759"/>
<dbReference type="AlphaFoldDB" id="A0A0C2ZBM1"/>
<dbReference type="InParanoid" id="A0A0C2ZBM1"/>
<dbReference type="InterPro" id="IPR000210">
    <property type="entry name" value="BTB/POZ_dom"/>
</dbReference>
<feature type="compositionally biased region" description="Basic and acidic residues" evidence="1">
    <location>
        <begin position="28"/>
        <end position="41"/>
    </location>
</feature>
<feature type="region of interest" description="Disordered" evidence="1">
    <location>
        <begin position="1"/>
        <end position="55"/>
    </location>
</feature>
<evidence type="ECO:0000256" key="1">
    <source>
        <dbReference type="SAM" id="MobiDB-lite"/>
    </source>
</evidence>
<feature type="compositionally biased region" description="Polar residues" evidence="1">
    <location>
        <begin position="1"/>
        <end position="13"/>
    </location>
</feature>
<evidence type="ECO:0000313" key="4">
    <source>
        <dbReference type="Proteomes" id="UP000053989"/>
    </source>
</evidence>